<dbReference type="Proteomes" id="UP000050902">
    <property type="component" value="Unassembled WGS sequence"/>
</dbReference>
<dbReference type="Pfam" id="PF16245">
    <property type="entry name" value="DUF4902"/>
    <property type="match status" value="1"/>
</dbReference>
<gene>
    <name evidence="1" type="ORF">ABB22_05330</name>
</gene>
<reference evidence="1 2" key="1">
    <citation type="submission" date="2015-05" db="EMBL/GenBank/DDBJ databases">
        <title>Genome sequencing and analysis of members of genus Stenotrophomonas.</title>
        <authorList>
            <person name="Patil P.P."/>
            <person name="Midha S."/>
            <person name="Patil P.B."/>
        </authorList>
    </citation>
    <scope>NUCLEOTIDE SEQUENCE [LARGE SCALE GENOMIC DNA]</scope>
    <source>
        <strain evidence="1 2">DSM 12575</strain>
    </source>
</reference>
<dbReference type="InterPro" id="IPR032598">
    <property type="entry name" value="RsaM-like"/>
</dbReference>
<comment type="caution">
    <text evidence="1">The sequence shown here is derived from an EMBL/GenBank/DDBJ whole genome shotgun (WGS) entry which is preliminary data.</text>
</comment>
<dbReference type="Gene3D" id="3.10.450.610">
    <property type="match status" value="1"/>
</dbReference>
<sequence>MIMIDDDGYIRLPRGALGQIRLVHLVSGLDEEERTGAMGAVHSAICGYTEWATASAPAVSVGWDWHIDTLARPVSAACRDAPRSNVMLVDGQGRDIGPEYTARCLQRLVEALEWKPVVLDAIGFR</sequence>
<keyword evidence="2" id="KW-1185">Reference proteome</keyword>
<dbReference type="EMBL" id="LDJG01000006">
    <property type="protein sequence ID" value="KRG59074.1"/>
    <property type="molecule type" value="Genomic_DNA"/>
</dbReference>
<organism evidence="1 2">
    <name type="scientific">Stenotrophomonas nitritireducens</name>
    <dbReference type="NCBI Taxonomy" id="83617"/>
    <lineage>
        <taxon>Bacteria</taxon>
        <taxon>Pseudomonadati</taxon>
        <taxon>Pseudomonadota</taxon>
        <taxon>Gammaproteobacteria</taxon>
        <taxon>Lysobacterales</taxon>
        <taxon>Lysobacteraceae</taxon>
        <taxon>Stenotrophomonas</taxon>
    </lineage>
</organism>
<evidence type="ECO:0000313" key="1">
    <source>
        <dbReference type="EMBL" id="KRG59074.1"/>
    </source>
</evidence>
<evidence type="ECO:0008006" key="3">
    <source>
        <dbReference type="Google" id="ProtNLM"/>
    </source>
</evidence>
<evidence type="ECO:0000313" key="2">
    <source>
        <dbReference type="Proteomes" id="UP000050902"/>
    </source>
</evidence>
<proteinExistence type="predicted"/>
<name>A0ABR5NLY5_9GAMM</name>
<accession>A0ABR5NLY5</accession>
<protein>
    <recommendedName>
        <fullName evidence="3">DUF4902 domain-containing protein</fullName>
    </recommendedName>
</protein>